<keyword evidence="4" id="KW-0963">Cytoplasm</keyword>
<dbReference type="InterPro" id="IPR017441">
    <property type="entry name" value="Protein_kinase_ATP_BS"/>
</dbReference>
<dbReference type="FunFam" id="1.10.510.10:FF:000086">
    <property type="entry name" value="Non-specific serine/threonine protein kinase"/>
    <property type="match status" value="1"/>
</dbReference>
<dbReference type="STRING" id="282301.A0A1I8G1H9"/>
<dbReference type="InterPro" id="IPR008271">
    <property type="entry name" value="Ser/Thr_kinase_AS"/>
</dbReference>
<evidence type="ECO:0000313" key="13">
    <source>
        <dbReference type="Proteomes" id="UP000095280"/>
    </source>
</evidence>
<dbReference type="AlphaFoldDB" id="A0A1I8G1H9"/>
<evidence type="ECO:0000256" key="6">
    <source>
        <dbReference type="ARBA" id="ARBA00022553"/>
    </source>
</evidence>
<evidence type="ECO:0000256" key="5">
    <source>
        <dbReference type="ARBA" id="ARBA00022527"/>
    </source>
</evidence>
<dbReference type="Gene3D" id="1.10.510.10">
    <property type="entry name" value="Transferase(Phosphotransferase) domain 1"/>
    <property type="match status" value="2"/>
</dbReference>
<dbReference type="InterPro" id="IPR011009">
    <property type="entry name" value="Kinase-like_dom_sf"/>
</dbReference>
<dbReference type="Pfam" id="PF00433">
    <property type="entry name" value="Pkinase_C"/>
    <property type="match status" value="1"/>
</dbReference>
<dbReference type="PANTHER" id="PTHR22988">
    <property type="entry name" value="MYOTONIC DYSTROPHY S/T KINASE-RELATED"/>
    <property type="match status" value="1"/>
</dbReference>
<keyword evidence="6" id="KW-0597">Phosphoprotein</keyword>
<dbReference type="PANTHER" id="PTHR22988:SF76">
    <property type="entry name" value="CHROMOSOME UNDETERMINED SCAFFOLD_135, WHOLE GENOME SHOTGUN SEQUENCE"/>
    <property type="match status" value="1"/>
</dbReference>
<dbReference type="Gene3D" id="3.30.200.20">
    <property type="entry name" value="Phosphorylase Kinase, domain 1"/>
    <property type="match status" value="2"/>
</dbReference>
<dbReference type="WBParaSite" id="maker-uti_cns_0000597-snap-gene-1.8-mRNA-1">
    <property type="protein sequence ID" value="maker-uti_cns_0000597-snap-gene-1.8-mRNA-1"/>
    <property type="gene ID" value="maker-uti_cns_0000597-snap-gene-1.8"/>
</dbReference>
<accession>A0A1I8G1H9</accession>
<keyword evidence="10" id="KW-0067">ATP-binding</keyword>
<dbReference type="GO" id="GO:0005737">
    <property type="term" value="C:cytoplasm"/>
    <property type="evidence" value="ECO:0007669"/>
    <property type="project" value="UniProtKB-SubCell"/>
</dbReference>
<evidence type="ECO:0000256" key="9">
    <source>
        <dbReference type="ARBA" id="ARBA00022777"/>
    </source>
</evidence>
<dbReference type="InterPro" id="IPR017892">
    <property type="entry name" value="Pkinase_C"/>
</dbReference>
<evidence type="ECO:0000313" key="14">
    <source>
        <dbReference type="WBParaSite" id="maker-uti_cns_0000597-snap-gene-1.8-mRNA-1"/>
    </source>
</evidence>
<dbReference type="InterPro" id="IPR050839">
    <property type="entry name" value="Rho-assoc_Ser/Thr_Kinase"/>
</dbReference>
<reference evidence="14" key="1">
    <citation type="submission" date="2016-11" db="UniProtKB">
        <authorList>
            <consortium name="WormBaseParasite"/>
        </authorList>
    </citation>
    <scope>IDENTIFICATION</scope>
</reference>
<dbReference type="PROSITE" id="PS00108">
    <property type="entry name" value="PROTEIN_KINASE_ST"/>
    <property type="match status" value="1"/>
</dbReference>
<dbReference type="PROSITE" id="PS51285">
    <property type="entry name" value="AGC_KINASE_CTER"/>
    <property type="match status" value="1"/>
</dbReference>
<dbReference type="SUPFAM" id="SSF56112">
    <property type="entry name" value="Protein kinase-like (PK-like)"/>
    <property type="match status" value="1"/>
</dbReference>
<evidence type="ECO:0000256" key="2">
    <source>
        <dbReference type="ARBA" id="ARBA00009903"/>
    </source>
</evidence>
<dbReference type="PROSITE" id="PS00107">
    <property type="entry name" value="PROTEIN_KINASE_ATP"/>
    <property type="match status" value="1"/>
</dbReference>
<evidence type="ECO:0000256" key="10">
    <source>
        <dbReference type="ARBA" id="ARBA00022840"/>
    </source>
</evidence>
<proteinExistence type="inferred from homology"/>
<dbReference type="GO" id="GO:0071944">
    <property type="term" value="C:cell periphery"/>
    <property type="evidence" value="ECO:0007669"/>
    <property type="project" value="UniProtKB-ARBA"/>
</dbReference>
<dbReference type="Proteomes" id="UP000095280">
    <property type="component" value="Unplaced"/>
</dbReference>
<evidence type="ECO:0000256" key="1">
    <source>
        <dbReference type="ARBA" id="ARBA00004496"/>
    </source>
</evidence>
<keyword evidence="7" id="KW-0808">Transferase</keyword>
<comment type="subcellular location">
    <subcellularLocation>
        <location evidence="1">Cytoplasm</location>
    </subcellularLocation>
</comment>
<dbReference type="CDD" id="cd05599">
    <property type="entry name" value="STKc_NDR_like"/>
    <property type="match status" value="1"/>
</dbReference>
<keyword evidence="5" id="KW-0723">Serine/threonine-protein kinase</keyword>
<dbReference type="InterPro" id="IPR000961">
    <property type="entry name" value="AGC-kinase_C"/>
</dbReference>
<dbReference type="GO" id="GO:0005524">
    <property type="term" value="F:ATP binding"/>
    <property type="evidence" value="ECO:0007669"/>
    <property type="project" value="UniProtKB-UniRule"/>
</dbReference>
<comment type="similarity">
    <text evidence="2">Belongs to the protein kinase superfamily. AGC Ser/Thr protein kinase family.</text>
</comment>
<evidence type="ECO:0000256" key="8">
    <source>
        <dbReference type="ARBA" id="ARBA00022741"/>
    </source>
</evidence>
<name>A0A1I8G1H9_9PLAT</name>
<evidence type="ECO:0000256" key="4">
    <source>
        <dbReference type="ARBA" id="ARBA00022490"/>
    </source>
</evidence>
<dbReference type="GO" id="GO:0004674">
    <property type="term" value="F:protein serine/threonine kinase activity"/>
    <property type="evidence" value="ECO:0007669"/>
    <property type="project" value="UniProtKB-KW"/>
</dbReference>
<protein>
    <recommendedName>
        <fullName evidence="3">non-specific serine/threonine protein kinase</fullName>
        <ecNumber evidence="3">2.7.11.1</ecNumber>
    </recommendedName>
</protein>
<evidence type="ECO:0000256" key="7">
    <source>
        <dbReference type="ARBA" id="ARBA00022679"/>
    </source>
</evidence>
<dbReference type="EC" id="2.7.11.1" evidence="3"/>
<dbReference type="Pfam" id="PF00069">
    <property type="entry name" value="Pkinase"/>
    <property type="match status" value="1"/>
</dbReference>
<keyword evidence="8" id="KW-0547">Nucleotide-binding</keyword>
<sequence length="483" mass="55673">MHQQPSLGESFRRRLRDNLCSCSCSTAETPAGPEKTAMPPGSALSQHQLDRVKVAKVALEAYYHNLAAQHTDRVKRYELLEQTMDEEELNPDQKQERREQHSQKETEFLRVRRARLTVDDFEPLKVIGKGAFGQVRLVQKRDTGHIYAMKILKKVDILEKDQVAHSRAERDIMAKADNAWVVKMYYSFQDQSSLYLVMEFLPGGDMMSLLIKRDTLTEVETQFYIGECLLALDSIHRMGFIHRDVKPDNLLLDSRGHLKLSDFGLCTGLKKAHRTDFYRNLSAAQPADFAWHPTDSRHRAESWKHRRRQLAYSTVGTPDYIAPEVFSNSGYNKSVDFWSVGVIMFEMLVGFPPFCSDTPQETYRKVMRWRETLCFPPEIPVSKEARETIQSLCCDAQQRLGDLAEVKLEAFFSDLDWDHLRERPAAITVNIKAIDDTSNFDQFPDADLKWPTTTAEKGHERCRKDLAFINYTYKAFAAFADPQ</sequence>
<evidence type="ECO:0000256" key="11">
    <source>
        <dbReference type="ARBA" id="ARBA00047899"/>
    </source>
</evidence>
<dbReference type="FunFam" id="3.30.200.20:FF:000192">
    <property type="entry name" value="Serine/threonine-protein kinase cot-1"/>
    <property type="match status" value="1"/>
</dbReference>
<dbReference type="SMART" id="SM00220">
    <property type="entry name" value="S_TKc"/>
    <property type="match status" value="1"/>
</dbReference>
<comment type="catalytic activity">
    <reaction evidence="12">
        <text>L-seryl-[protein] + ATP = O-phospho-L-seryl-[protein] + ADP + H(+)</text>
        <dbReference type="Rhea" id="RHEA:17989"/>
        <dbReference type="Rhea" id="RHEA-COMP:9863"/>
        <dbReference type="Rhea" id="RHEA-COMP:11604"/>
        <dbReference type="ChEBI" id="CHEBI:15378"/>
        <dbReference type="ChEBI" id="CHEBI:29999"/>
        <dbReference type="ChEBI" id="CHEBI:30616"/>
        <dbReference type="ChEBI" id="CHEBI:83421"/>
        <dbReference type="ChEBI" id="CHEBI:456216"/>
        <dbReference type="EC" id="2.7.11.1"/>
    </reaction>
</comment>
<dbReference type="PROSITE" id="PS50011">
    <property type="entry name" value="PROTEIN_KINASE_DOM"/>
    <property type="match status" value="1"/>
</dbReference>
<keyword evidence="9" id="KW-0418">Kinase</keyword>
<dbReference type="FunFam" id="1.10.510.10:FF:000057">
    <property type="entry name" value="Non-specific serine/threonine protein kinase"/>
    <property type="match status" value="1"/>
</dbReference>
<dbReference type="InterPro" id="IPR000719">
    <property type="entry name" value="Prot_kinase_dom"/>
</dbReference>
<evidence type="ECO:0000256" key="3">
    <source>
        <dbReference type="ARBA" id="ARBA00012513"/>
    </source>
</evidence>
<dbReference type="OrthoDB" id="3638488at2759"/>
<evidence type="ECO:0000256" key="12">
    <source>
        <dbReference type="ARBA" id="ARBA00048679"/>
    </source>
</evidence>
<dbReference type="CDD" id="cd21780">
    <property type="entry name" value="MobB_Trc-like"/>
    <property type="match status" value="1"/>
</dbReference>
<keyword evidence="13" id="KW-1185">Reference proteome</keyword>
<organism evidence="13 14">
    <name type="scientific">Macrostomum lignano</name>
    <dbReference type="NCBI Taxonomy" id="282301"/>
    <lineage>
        <taxon>Eukaryota</taxon>
        <taxon>Metazoa</taxon>
        <taxon>Spiralia</taxon>
        <taxon>Lophotrochozoa</taxon>
        <taxon>Platyhelminthes</taxon>
        <taxon>Rhabditophora</taxon>
        <taxon>Macrostomorpha</taxon>
        <taxon>Macrostomida</taxon>
        <taxon>Macrostomidae</taxon>
        <taxon>Macrostomum</taxon>
    </lineage>
</organism>
<comment type="catalytic activity">
    <reaction evidence="11">
        <text>L-threonyl-[protein] + ATP = O-phospho-L-threonyl-[protein] + ADP + H(+)</text>
        <dbReference type="Rhea" id="RHEA:46608"/>
        <dbReference type="Rhea" id="RHEA-COMP:11060"/>
        <dbReference type="Rhea" id="RHEA-COMP:11605"/>
        <dbReference type="ChEBI" id="CHEBI:15378"/>
        <dbReference type="ChEBI" id="CHEBI:30013"/>
        <dbReference type="ChEBI" id="CHEBI:30616"/>
        <dbReference type="ChEBI" id="CHEBI:61977"/>
        <dbReference type="ChEBI" id="CHEBI:456216"/>
        <dbReference type="EC" id="2.7.11.1"/>
    </reaction>
</comment>